<dbReference type="PROSITE" id="PS50977">
    <property type="entry name" value="HTH_TETR_2"/>
    <property type="match status" value="1"/>
</dbReference>
<name>A0A2I1RCD5_9ACTN</name>
<keyword evidence="1" id="KW-0678">Repressor</keyword>
<dbReference type="PANTHER" id="PTHR30055">
    <property type="entry name" value="HTH-TYPE TRANSCRIPTIONAL REGULATOR RUTR"/>
    <property type="match status" value="1"/>
</dbReference>
<dbReference type="GO" id="GO:0003700">
    <property type="term" value="F:DNA-binding transcription factor activity"/>
    <property type="evidence" value="ECO:0007669"/>
    <property type="project" value="TreeGrafter"/>
</dbReference>
<evidence type="ECO:0000259" key="6">
    <source>
        <dbReference type="PROSITE" id="PS50977"/>
    </source>
</evidence>
<keyword evidence="2" id="KW-0805">Transcription regulation</keyword>
<accession>A0A2I1RCD5</accession>
<dbReference type="InterPro" id="IPR050109">
    <property type="entry name" value="HTH-type_TetR-like_transc_reg"/>
</dbReference>
<evidence type="ECO:0000256" key="1">
    <source>
        <dbReference type="ARBA" id="ARBA00022491"/>
    </source>
</evidence>
<keyword evidence="3 5" id="KW-0238">DNA-binding</keyword>
<dbReference type="EMBL" id="PKJC01000002">
    <property type="protein sequence ID" value="PKZ66802.1"/>
    <property type="molecule type" value="Genomic_DNA"/>
</dbReference>
<reference evidence="7 8" key="1">
    <citation type="submission" date="2017-12" db="EMBL/GenBank/DDBJ databases">
        <title>Phylogenetic diversity of female urinary microbiome.</title>
        <authorList>
            <person name="Thomas-White K."/>
            <person name="Wolfe A.J."/>
        </authorList>
    </citation>
    <scope>NUCLEOTIDE SEQUENCE [LARGE SCALE GENOMIC DNA]</scope>
    <source>
        <strain evidence="7 8">UMB0777</strain>
    </source>
</reference>
<feature type="domain" description="HTH tetR-type" evidence="6">
    <location>
        <begin position="8"/>
        <end position="68"/>
    </location>
</feature>
<dbReference type="PANTHER" id="PTHR30055:SF148">
    <property type="entry name" value="TETR-FAMILY TRANSCRIPTIONAL REGULATOR"/>
    <property type="match status" value="1"/>
</dbReference>
<dbReference type="Pfam" id="PF13977">
    <property type="entry name" value="TetR_C_6"/>
    <property type="match status" value="1"/>
</dbReference>
<dbReference type="PRINTS" id="PR00455">
    <property type="entry name" value="HTHTETR"/>
</dbReference>
<dbReference type="Proteomes" id="UP000234662">
    <property type="component" value="Unassembled WGS sequence"/>
</dbReference>
<dbReference type="RefSeq" id="WP_101819052.1">
    <property type="nucleotide sequence ID" value="NZ_PKJC01000002.1"/>
</dbReference>
<proteinExistence type="predicted"/>
<dbReference type="InterPro" id="IPR036271">
    <property type="entry name" value="Tet_transcr_reg_TetR-rel_C_sf"/>
</dbReference>
<comment type="caution">
    <text evidence="7">The sequence shown here is derived from an EMBL/GenBank/DDBJ whole genome shotgun (WGS) entry which is preliminary data.</text>
</comment>
<evidence type="ECO:0000256" key="5">
    <source>
        <dbReference type="PROSITE-ProRule" id="PRU00335"/>
    </source>
</evidence>
<dbReference type="InterPro" id="IPR009057">
    <property type="entry name" value="Homeodomain-like_sf"/>
</dbReference>
<dbReference type="Gene3D" id="1.10.357.10">
    <property type="entry name" value="Tetracycline Repressor, domain 2"/>
    <property type="match status" value="1"/>
</dbReference>
<protein>
    <submittedName>
        <fullName evidence="7">TetR family transcriptional regulator</fullName>
    </submittedName>
</protein>
<dbReference type="GO" id="GO:0000976">
    <property type="term" value="F:transcription cis-regulatory region binding"/>
    <property type="evidence" value="ECO:0007669"/>
    <property type="project" value="TreeGrafter"/>
</dbReference>
<evidence type="ECO:0000256" key="3">
    <source>
        <dbReference type="ARBA" id="ARBA00023125"/>
    </source>
</evidence>
<dbReference type="InterPro" id="IPR039538">
    <property type="entry name" value="BetI_C"/>
</dbReference>
<feature type="DNA-binding region" description="H-T-H motif" evidence="5">
    <location>
        <begin position="31"/>
        <end position="50"/>
    </location>
</feature>
<dbReference type="SUPFAM" id="SSF46689">
    <property type="entry name" value="Homeodomain-like"/>
    <property type="match status" value="1"/>
</dbReference>
<keyword evidence="4" id="KW-0804">Transcription</keyword>
<gene>
    <name evidence="7" type="ORF">CYJ73_03400</name>
</gene>
<evidence type="ECO:0000256" key="4">
    <source>
        <dbReference type="ARBA" id="ARBA00023163"/>
    </source>
</evidence>
<dbReference type="SUPFAM" id="SSF48498">
    <property type="entry name" value="Tetracyclin repressor-like, C-terminal domain"/>
    <property type="match status" value="1"/>
</dbReference>
<dbReference type="Pfam" id="PF00440">
    <property type="entry name" value="TetR_N"/>
    <property type="match status" value="1"/>
</dbReference>
<dbReference type="InterPro" id="IPR001647">
    <property type="entry name" value="HTH_TetR"/>
</dbReference>
<sequence length="202" mass="22518">MPRLVDHDERRRAIVAAAWRLLATRGIDGVNMRDLAAEAGYTNGALSHYFAGKDEILRTAYEHVIDTTNERIEQSVGRRTGGAALRRLCQEIMPLTDEARLEARIAMTLWQRAMTDTAMQEVNNAAVARWKDRMAACWREAVDAHELPESDITAGVELLMTAIIGLQVTAVLDPMTTSPKAQWAVVESIIGPRHRGDVTARW</sequence>
<organism evidence="7 8">
    <name type="scientific">Gordonia terrae</name>
    <dbReference type="NCBI Taxonomy" id="2055"/>
    <lineage>
        <taxon>Bacteria</taxon>
        <taxon>Bacillati</taxon>
        <taxon>Actinomycetota</taxon>
        <taxon>Actinomycetes</taxon>
        <taxon>Mycobacteriales</taxon>
        <taxon>Gordoniaceae</taxon>
        <taxon>Gordonia</taxon>
    </lineage>
</organism>
<evidence type="ECO:0000256" key="2">
    <source>
        <dbReference type="ARBA" id="ARBA00023015"/>
    </source>
</evidence>
<evidence type="ECO:0000313" key="8">
    <source>
        <dbReference type="Proteomes" id="UP000234662"/>
    </source>
</evidence>
<dbReference type="AlphaFoldDB" id="A0A2I1RCD5"/>
<evidence type="ECO:0000313" key="7">
    <source>
        <dbReference type="EMBL" id="PKZ66802.1"/>
    </source>
</evidence>